<name>A0A852U327_9ACTN</name>
<sequence length="42" mass="4708">MKYPLPAHRAPFSDFRGAASEVEATTDIRDRFAPAASWIRTT</sequence>
<accession>A0A852U327</accession>
<gene>
    <name evidence="1" type="ORF">HDA32_004453</name>
</gene>
<dbReference type="Proteomes" id="UP000589036">
    <property type="component" value="Unassembled WGS sequence"/>
</dbReference>
<dbReference type="AlphaFoldDB" id="A0A852U327"/>
<dbReference type="RefSeq" id="WP_281370404.1">
    <property type="nucleotide sequence ID" value="NZ_BAAAYY010000031.1"/>
</dbReference>
<evidence type="ECO:0000313" key="2">
    <source>
        <dbReference type="Proteomes" id="UP000589036"/>
    </source>
</evidence>
<organism evidence="1 2">
    <name type="scientific">Spinactinospora alkalitolerans</name>
    <dbReference type="NCBI Taxonomy" id="687207"/>
    <lineage>
        <taxon>Bacteria</taxon>
        <taxon>Bacillati</taxon>
        <taxon>Actinomycetota</taxon>
        <taxon>Actinomycetes</taxon>
        <taxon>Streptosporangiales</taxon>
        <taxon>Nocardiopsidaceae</taxon>
        <taxon>Spinactinospora</taxon>
    </lineage>
</organism>
<dbReference type="EMBL" id="JACCCC010000001">
    <property type="protein sequence ID" value="NYE49333.1"/>
    <property type="molecule type" value="Genomic_DNA"/>
</dbReference>
<protein>
    <submittedName>
        <fullName evidence="1">Uncharacterized protein</fullName>
    </submittedName>
</protein>
<reference evidence="1 2" key="1">
    <citation type="submission" date="2020-07" db="EMBL/GenBank/DDBJ databases">
        <title>Sequencing the genomes of 1000 actinobacteria strains.</title>
        <authorList>
            <person name="Klenk H.-P."/>
        </authorList>
    </citation>
    <scope>NUCLEOTIDE SEQUENCE [LARGE SCALE GENOMIC DNA]</scope>
    <source>
        <strain evidence="1 2">CXB654</strain>
    </source>
</reference>
<keyword evidence="2" id="KW-1185">Reference proteome</keyword>
<comment type="caution">
    <text evidence="1">The sequence shown here is derived from an EMBL/GenBank/DDBJ whole genome shotgun (WGS) entry which is preliminary data.</text>
</comment>
<proteinExistence type="predicted"/>
<evidence type="ECO:0000313" key="1">
    <source>
        <dbReference type="EMBL" id="NYE49333.1"/>
    </source>
</evidence>